<evidence type="ECO:0000256" key="1">
    <source>
        <dbReference type="SAM" id="MobiDB-lite"/>
    </source>
</evidence>
<proteinExistence type="predicted"/>
<reference evidence="2 3" key="1">
    <citation type="submission" date="2011-02" db="EMBL/GenBank/DDBJ databases">
        <title>The Genome Sequence of Sphaeroforma arctica JP610.</title>
        <authorList>
            <consortium name="The Broad Institute Genome Sequencing Platform"/>
            <person name="Russ C."/>
            <person name="Cuomo C."/>
            <person name="Young S.K."/>
            <person name="Zeng Q."/>
            <person name="Gargeya S."/>
            <person name="Alvarado L."/>
            <person name="Berlin A."/>
            <person name="Chapman S.B."/>
            <person name="Chen Z."/>
            <person name="Freedman E."/>
            <person name="Gellesch M."/>
            <person name="Goldberg J."/>
            <person name="Griggs A."/>
            <person name="Gujja S."/>
            <person name="Heilman E."/>
            <person name="Heiman D."/>
            <person name="Howarth C."/>
            <person name="Mehta T."/>
            <person name="Neiman D."/>
            <person name="Pearson M."/>
            <person name="Roberts A."/>
            <person name="Saif S."/>
            <person name="Shea T."/>
            <person name="Shenoy N."/>
            <person name="Sisk P."/>
            <person name="Stolte C."/>
            <person name="Sykes S."/>
            <person name="White J."/>
            <person name="Yandava C."/>
            <person name="Burger G."/>
            <person name="Gray M.W."/>
            <person name="Holland P.W.H."/>
            <person name="King N."/>
            <person name="Lang F.B.F."/>
            <person name="Roger A.J."/>
            <person name="Ruiz-Trillo I."/>
            <person name="Haas B."/>
            <person name="Nusbaum C."/>
            <person name="Birren B."/>
        </authorList>
    </citation>
    <scope>NUCLEOTIDE SEQUENCE [LARGE SCALE GENOMIC DNA]</scope>
    <source>
        <strain evidence="2 3">JP610</strain>
    </source>
</reference>
<gene>
    <name evidence="2" type="ORF">SARC_05587</name>
</gene>
<dbReference type="EMBL" id="KQ241958">
    <property type="protein sequence ID" value="KNC82118.1"/>
    <property type="molecule type" value="Genomic_DNA"/>
</dbReference>
<evidence type="ECO:0000313" key="3">
    <source>
        <dbReference type="Proteomes" id="UP000054560"/>
    </source>
</evidence>
<protein>
    <submittedName>
        <fullName evidence="2">Uncharacterized protein</fullName>
    </submittedName>
</protein>
<accession>A0A0L0G1R1</accession>
<dbReference type="Proteomes" id="UP000054560">
    <property type="component" value="Unassembled WGS sequence"/>
</dbReference>
<feature type="compositionally biased region" description="Polar residues" evidence="1">
    <location>
        <begin position="1"/>
        <end position="38"/>
    </location>
</feature>
<dbReference type="GeneID" id="25906091"/>
<feature type="region of interest" description="Disordered" evidence="1">
    <location>
        <begin position="124"/>
        <end position="169"/>
    </location>
</feature>
<dbReference type="AlphaFoldDB" id="A0A0L0G1R1"/>
<organism evidence="2 3">
    <name type="scientific">Sphaeroforma arctica JP610</name>
    <dbReference type="NCBI Taxonomy" id="667725"/>
    <lineage>
        <taxon>Eukaryota</taxon>
        <taxon>Ichthyosporea</taxon>
        <taxon>Ichthyophonida</taxon>
        <taxon>Sphaeroforma</taxon>
    </lineage>
</organism>
<evidence type="ECO:0000313" key="2">
    <source>
        <dbReference type="EMBL" id="KNC82118.1"/>
    </source>
</evidence>
<feature type="compositionally biased region" description="Basic residues" evidence="1">
    <location>
        <begin position="54"/>
        <end position="90"/>
    </location>
</feature>
<sequence length="169" mass="18998">MANSLESKATSHSTTSQSNDQQQANYYTHNWNHCSTRQPHGVCEYPGTSYAKPNKPKRSQPIKPKRLQPNKPKHSQPNKAKHPQPNKAKRSPPAIPPLFQSCALRSQSSAPLLQLPSLHPLSVPSIHHNEHPTRALPVIKPHERNNKFSGLNQMCSLEPESEVNSQYQQ</sequence>
<name>A0A0L0G1R1_9EUKA</name>
<keyword evidence="3" id="KW-1185">Reference proteome</keyword>
<feature type="region of interest" description="Disordered" evidence="1">
    <location>
        <begin position="1"/>
        <end position="102"/>
    </location>
</feature>
<dbReference type="RefSeq" id="XP_014156020.1">
    <property type="nucleotide sequence ID" value="XM_014300545.1"/>
</dbReference>